<proteinExistence type="predicted"/>
<protein>
    <submittedName>
        <fullName evidence="2">Peptidase S1 domain-containing protein</fullName>
    </submittedName>
</protein>
<accession>A0AC34RBK6</accession>
<evidence type="ECO:0000313" key="2">
    <source>
        <dbReference type="WBParaSite" id="JU765_v2.g5241.t1"/>
    </source>
</evidence>
<evidence type="ECO:0000313" key="1">
    <source>
        <dbReference type="Proteomes" id="UP000887576"/>
    </source>
</evidence>
<dbReference type="WBParaSite" id="JU765_v2.g5241.t1">
    <property type="protein sequence ID" value="JU765_v2.g5241.t1"/>
    <property type="gene ID" value="JU765_v2.g5241"/>
</dbReference>
<organism evidence="1 2">
    <name type="scientific">Panagrolaimus sp. JU765</name>
    <dbReference type="NCBI Taxonomy" id="591449"/>
    <lineage>
        <taxon>Eukaryota</taxon>
        <taxon>Metazoa</taxon>
        <taxon>Ecdysozoa</taxon>
        <taxon>Nematoda</taxon>
        <taxon>Chromadorea</taxon>
        <taxon>Rhabditida</taxon>
        <taxon>Tylenchina</taxon>
        <taxon>Panagrolaimomorpha</taxon>
        <taxon>Panagrolaimoidea</taxon>
        <taxon>Panagrolaimidae</taxon>
        <taxon>Panagrolaimus</taxon>
    </lineage>
</organism>
<reference evidence="2" key="1">
    <citation type="submission" date="2022-11" db="UniProtKB">
        <authorList>
            <consortium name="WormBaseParasite"/>
        </authorList>
    </citation>
    <scope>IDENTIFICATION</scope>
</reference>
<dbReference type="Proteomes" id="UP000887576">
    <property type="component" value="Unplaced"/>
</dbReference>
<sequence length="496" mass="55379">MFGKEIWASLLLLSLLAVSTAEDRIYNGKAVPKDDLLNVVELQIFHRYPKRVYECTGTIISEHHVLTVAHCLHKGTQEPHFVLVFARDKNESIFLGRHWKIHPDYSSENHVNDIAIITVEQPMGIPSVLLAADYTQLVGDSLRVAAYDKGVFVDTYAQGYVKEVCQFPDVYLNVKGICVYHPETKTLPGDHGGPSFKLGKDDKYYQVAINLLVGFPLGGGFASLSNNVSYYCPWIEQTTGGEVKCQSFNSDKSEIDDDTDVPFIDLPYVVKLQINFQDKTRGCTGTIISDYYVLTAAHCLDDHPIAVKIQNRVNNRLFDAARWTIHPGYSRDRFDHDIAIISVQQYMQTRPALLAANYTQKDKEWLRVAGYGDTKYEFKNGSAVHFKPAETLMETYVYGYSKESCSLAARYPGVNGICLIHQKGKLTGDSGGPSFALGKDGKYYQVGVTSFGGISSDGIIESVDTDVSYYCPWIEQTTGGKVKCQTFKPTPIVPEF</sequence>
<name>A0AC34RBK6_9BILA</name>